<dbReference type="GO" id="GO:0005886">
    <property type="term" value="C:plasma membrane"/>
    <property type="evidence" value="ECO:0007669"/>
    <property type="project" value="UniProtKB-SubCell"/>
</dbReference>
<evidence type="ECO:0000313" key="9">
    <source>
        <dbReference type="Proteomes" id="UP000623010"/>
    </source>
</evidence>
<dbReference type="SUPFAM" id="SSF52540">
    <property type="entry name" value="P-loop containing nucleoside triphosphate hydrolases"/>
    <property type="match status" value="1"/>
</dbReference>
<dbReference type="SMART" id="SM00382">
    <property type="entry name" value="AAA"/>
    <property type="match status" value="1"/>
</dbReference>
<reference evidence="8" key="1">
    <citation type="journal article" date="2014" name="Int. J. Syst. Evol. Microbiol.">
        <title>Complete genome sequence of Corynebacterium casei LMG S-19264T (=DSM 44701T), isolated from a smear-ripened cheese.</title>
        <authorList>
            <consortium name="US DOE Joint Genome Institute (JGI-PGF)"/>
            <person name="Walter F."/>
            <person name="Albersmeier A."/>
            <person name="Kalinowski J."/>
            <person name="Ruckert C."/>
        </authorList>
    </citation>
    <scope>NUCLEOTIDE SEQUENCE</scope>
    <source>
        <strain evidence="8">JCM 5016</strain>
    </source>
</reference>
<dbReference type="GO" id="GO:0005524">
    <property type="term" value="F:ATP binding"/>
    <property type="evidence" value="ECO:0007669"/>
    <property type="project" value="UniProtKB-KW"/>
</dbReference>
<dbReference type="CDD" id="cd03230">
    <property type="entry name" value="ABC_DR_subfamily_A"/>
    <property type="match status" value="1"/>
</dbReference>
<dbReference type="PROSITE" id="PS00211">
    <property type="entry name" value="ABC_TRANSPORTER_1"/>
    <property type="match status" value="1"/>
</dbReference>
<protein>
    <submittedName>
        <fullName evidence="8">ABC transporter ATP-binding protein</fullName>
    </submittedName>
</protein>
<dbReference type="Pfam" id="PF00005">
    <property type="entry name" value="ABC_tran"/>
    <property type="match status" value="1"/>
</dbReference>
<feature type="domain" description="ABC transporter" evidence="7">
    <location>
        <begin position="21"/>
        <end position="244"/>
    </location>
</feature>
<accession>A0A918V9J6</accession>
<keyword evidence="5" id="KW-0046">Antibiotic resistance</keyword>
<dbReference type="RefSeq" id="WP_190056948.1">
    <property type="nucleotide sequence ID" value="NZ_BMWH01000005.1"/>
</dbReference>
<dbReference type="PROSITE" id="PS50893">
    <property type="entry name" value="ABC_TRANSPORTER_2"/>
    <property type="match status" value="1"/>
</dbReference>
<dbReference type="InterPro" id="IPR050763">
    <property type="entry name" value="ABC_transporter_ATP-binding"/>
</dbReference>
<evidence type="ECO:0000256" key="4">
    <source>
        <dbReference type="ARBA" id="ARBA00022840"/>
    </source>
</evidence>
<dbReference type="EMBL" id="BMWH01000005">
    <property type="protein sequence ID" value="GGZ81749.1"/>
    <property type="molecule type" value="Genomic_DNA"/>
</dbReference>
<dbReference type="GO" id="GO:0046677">
    <property type="term" value="P:response to antibiotic"/>
    <property type="evidence" value="ECO:0007669"/>
    <property type="project" value="UniProtKB-KW"/>
</dbReference>
<comment type="subcellular location">
    <subcellularLocation>
        <location evidence="1">Cell membrane</location>
        <topology evidence="1">Peripheral membrane protein</topology>
    </subcellularLocation>
</comment>
<keyword evidence="3" id="KW-0547">Nucleotide-binding</keyword>
<dbReference type="PANTHER" id="PTHR42711:SF17">
    <property type="entry name" value="ABC TRANSPORTER ATP-BINDING PROTEIN"/>
    <property type="match status" value="1"/>
</dbReference>
<dbReference type="InterPro" id="IPR003439">
    <property type="entry name" value="ABC_transporter-like_ATP-bd"/>
</dbReference>
<feature type="region of interest" description="Disordered" evidence="6">
    <location>
        <begin position="307"/>
        <end position="348"/>
    </location>
</feature>
<evidence type="ECO:0000313" key="8">
    <source>
        <dbReference type="EMBL" id="GGZ81749.1"/>
    </source>
</evidence>
<proteinExistence type="predicted"/>
<evidence type="ECO:0000259" key="7">
    <source>
        <dbReference type="PROSITE" id="PS50893"/>
    </source>
</evidence>
<keyword evidence="2" id="KW-0813">Transport</keyword>
<dbReference type="InterPro" id="IPR027417">
    <property type="entry name" value="P-loop_NTPase"/>
</dbReference>
<feature type="compositionally biased region" description="Basic and acidic residues" evidence="6">
    <location>
        <begin position="311"/>
        <end position="348"/>
    </location>
</feature>
<organism evidence="8 9">
    <name type="scientific">Streptomyces echinoruber</name>
    <dbReference type="NCBI Taxonomy" id="68898"/>
    <lineage>
        <taxon>Bacteria</taxon>
        <taxon>Bacillati</taxon>
        <taxon>Actinomycetota</taxon>
        <taxon>Actinomycetes</taxon>
        <taxon>Kitasatosporales</taxon>
        <taxon>Streptomycetaceae</taxon>
        <taxon>Streptomyces</taxon>
    </lineage>
</organism>
<dbReference type="GO" id="GO:0016887">
    <property type="term" value="F:ATP hydrolysis activity"/>
    <property type="evidence" value="ECO:0007669"/>
    <property type="project" value="InterPro"/>
</dbReference>
<evidence type="ECO:0000256" key="1">
    <source>
        <dbReference type="ARBA" id="ARBA00004202"/>
    </source>
</evidence>
<name>A0A918V9J6_9ACTN</name>
<dbReference type="Proteomes" id="UP000623010">
    <property type="component" value="Unassembled WGS sequence"/>
</dbReference>
<evidence type="ECO:0000256" key="6">
    <source>
        <dbReference type="SAM" id="MobiDB-lite"/>
    </source>
</evidence>
<evidence type="ECO:0000256" key="5">
    <source>
        <dbReference type="ARBA" id="ARBA00023251"/>
    </source>
</evidence>
<evidence type="ECO:0000256" key="2">
    <source>
        <dbReference type="ARBA" id="ARBA00022448"/>
    </source>
</evidence>
<sequence length="348" mass="37952">MPTVHESPPATAARPATVPAISLTGVSKSYGDVRAVTGLSFTVEPGRTIGLLGPNGAGKSTTLDMLLGLVRPDAGEVRLFGQRPADAIRSGRVGAMLQTGGMMPEVRVRDVIRLAHRLARHPLPVGEIMRQADIEDIARHRVDKLSGGQRQRLRFALAIVEDPELIVLDEPTAGMDVAARNRFWQTMRAQTRAGRTLLFATHYMEEADSAADRVLVMHEGRLLADSTPAELKARAGLRRIAFTASGAERTALRSLPGVTDAHVHGESVVLRSTDSDATVRALVLHGPPFHHLEITGLGLEQAYLSLTGEQSEPRNEPQSEPRDESRNEPRDKSRNEPRDESREKEPAR</sequence>
<keyword evidence="9" id="KW-1185">Reference proteome</keyword>
<keyword evidence="4 8" id="KW-0067">ATP-binding</keyword>
<gene>
    <name evidence="8" type="ORF">GCM10010389_19450</name>
</gene>
<dbReference type="InterPro" id="IPR017871">
    <property type="entry name" value="ABC_transporter-like_CS"/>
</dbReference>
<dbReference type="AlphaFoldDB" id="A0A918V9J6"/>
<dbReference type="PANTHER" id="PTHR42711">
    <property type="entry name" value="ABC TRANSPORTER ATP-BINDING PROTEIN"/>
    <property type="match status" value="1"/>
</dbReference>
<dbReference type="InterPro" id="IPR003593">
    <property type="entry name" value="AAA+_ATPase"/>
</dbReference>
<dbReference type="Gene3D" id="3.40.50.300">
    <property type="entry name" value="P-loop containing nucleotide triphosphate hydrolases"/>
    <property type="match status" value="1"/>
</dbReference>
<evidence type="ECO:0000256" key="3">
    <source>
        <dbReference type="ARBA" id="ARBA00022741"/>
    </source>
</evidence>
<comment type="caution">
    <text evidence="8">The sequence shown here is derived from an EMBL/GenBank/DDBJ whole genome shotgun (WGS) entry which is preliminary data.</text>
</comment>
<reference evidence="8" key="2">
    <citation type="submission" date="2020-09" db="EMBL/GenBank/DDBJ databases">
        <authorList>
            <person name="Sun Q."/>
            <person name="Ohkuma M."/>
        </authorList>
    </citation>
    <scope>NUCLEOTIDE SEQUENCE</scope>
    <source>
        <strain evidence="8">JCM 5016</strain>
    </source>
</reference>